<dbReference type="InterPro" id="IPR011335">
    <property type="entry name" value="Restrct_endonuc-II-like"/>
</dbReference>
<dbReference type="SUPFAM" id="SSF52980">
    <property type="entry name" value="Restriction endonuclease-like"/>
    <property type="match status" value="1"/>
</dbReference>
<dbReference type="Pfam" id="PF02021">
    <property type="entry name" value="UPF0102"/>
    <property type="match status" value="1"/>
</dbReference>
<dbReference type="RefSeq" id="WP_091544393.1">
    <property type="nucleotide sequence ID" value="NZ_FMUS01000018.1"/>
</dbReference>
<protein>
    <recommendedName>
        <fullName evidence="2">UPF0102 protein SAMN03080606_02711</fullName>
    </recommendedName>
</protein>
<dbReference type="HAMAP" id="MF_00048">
    <property type="entry name" value="UPF0102"/>
    <property type="match status" value="1"/>
</dbReference>
<comment type="similarity">
    <text evidence="1 2">Belongs to the UPF0102 family.</text>
</comment>
<dbReference type="InterPro" id="IPR003509">
    <property type="entry name" value="UPF0102_YraN-like"/>
</dbReference>
<dbReference type="Gene3D" id="3.40.1350.10">
    <property type="match status" value="1"/>
</dbReference>
<dbReference type="STRING" id="1120976.SAMN03080606_02711"/>
<dbReference type="NCBIfam" id="TIGR00252">
    <property type="entry name" value="YraN family protein"/>
    <property type="match status" value="1"/>
</dbReference>
<evidence type="ECO:0000256" key="2">
    <source>
        <dbReference type="HAMAP-Rule" id="MF_00048"/>
    </source>
</evidence>
<gene>
    <name evidence="3" type="ORF">SAMN03080606_02711</name>
</gene>
<organism evidence="3 4">
    <name type="scientific">Alkaliphilus peptidifermentans DSM 18978</name>
    <dbReference type="NCBI Taxonomy" id="1120976"/>
    <lineage>
        <taxon>Bacteria</taxon>
        <taxon>Bacillati</taxon>
        <taxon>Bacillota</taxon>
        <taxon>Clostridia</taxon>
        <taxon>Peptostreptococcales</taxon>
        <taxon>Natronincolaceae</taxon>
        <taxon>Alkaliphilus</taxon>
    </lineage>
</organism>
<dbReference type="EMBL" id="FMUS01000018">
    <property type="protein sequence ID" value="SCY84605.1"/>
    <property type="molecule type" value="Genomic_DNA"/>
</dbReference>
<evidence type="ECO:0000256" key="1">
    <source>
        <dbReference type="ARBA" id="ARBA00006738"/>
    </source>
</evidence>
<name>A0A1G5J8D0_9FIRM</name>
<dbReference type="CDD" id="cd20736">
    <property type="entry name" value="PoNe_Nuclease"/>
    <property type="match status" value="1"/>
</dbReference>
<evidence type="ECO:0000313" key="3">
    <source>
        <dbReference type="EMBL" id="SCY84605.1"/>
    </source>
</evidence>
<keyword evidence="3" id="KW-0378">Hydrolase</keyword>
<dbReference type="AlphaFoldDB" id="A0A1G5J8D0"/>
<sequence>MKKKIGNIGEEIGRRLLIDKGYSILFQNYRTRFGEIDIIAGKNNVVVFVEVKTRKSTTYGMPREAINYKKQMNYRRLAEHFIQNQPLSRGKDFRFDVIEIIINSDKNEVIHIENAF</sequence>
<dbReference type="GO" id="GO:0004519">
    <property type="term" value="F:endonuclease activity"/>
    <property type="evidence" value="ECO:0007669"/>
    <property type="project" value="UniProtKB-KW"/>
</dbReference>
<dbReference type="NCBIfam" id="NF009150">
    <property type="entry name" value="PRK12497.1-3"/>
    <property type="match status" value="1"/>
</dbReference>
<dbReference type="InterPro" id="IPR011856">
    <property type="entry name" value="tRNA_endonuc-like_dom_sf"/>
</dbReference>
<dbReference type="PANTHER" id="PTHR34039">
    <property type="entry name" value="UPF0102 PROTEIN YRAN"/>
    <property type="match status" value="1"/>
</dbReference>
<dbReference type="PANTHER" id="PTHR34039:SF1">
    <property type="entry name" value="UPF0102 PROTEIN YRAN"/>
    <property type="match status" value="1"/>
</dbReference>
<reference evidence="3 4" key="1">
    <citation type="submission" date="2016-10" db="EMBL/GenBank/DDBJ databases">
        <authorList>
            <person name="de Groot N.N."/>
        </authorList>
    </citation>
    <scope>NUCLEOTIDE SEQUENCE [LARGE SCALE GENOMIC DNA]</scope>
    <source>
        <strain evidence="3 4">DSM 18978</strain>
    </source>
</reference>
<accession>A0A1G5J8D0</accession>
<dbReference type="Proteomes" id="UP000198636">
    <property type="component" value="Unassembled WGS sequence"/>
</dbReference>
<dbReference type="GO" id="GO:0003676">
    <property type="term" value="F:nucleic acid binding"/>
    <property type="evidence" value="ECO:0007669"/>
    <property type="project" value="InterPro"/>
</dbReference>
<keyword evidence="3" id="KW-0540">Nuclease</keyword>
<dbReference type="OrthoDB" id="9802516at2"/>
<proteinExistence type="inferred from homology"/>
<keyword evidence="4" id="KW-1185">Reference proteome</keyword>
<keyword evidence="3" id="KW-0255">Endonuclease</keyword>
<evidence type="ECO:0000313" key="4">
    <source>
        <dbReference type="Proteomes" id="UP000198636"/>
    </source>
</evidence>